<keyword evidence="10 12" id="KW-0804">Transcription</keyword>
<keyword evidence="8 12" id="KW-0408">Iron</keyword>
<keyword evidence="16" id="KW-1185">Reference proteome</keyword>
<dbReference type="AlphaFoldDB" id="A0AAD9JAI9"/>
<proteinExistence type="inferred from homology"/>
<dbReference type="InterPro" id="IPR039994">
    <property type="entry name" value="NO66-like"/>
</dbReference>
<dbReference type="Gene3D" id="1.10.10.1500">
    <property type="entry name" value="JmjC domain-containing ribosomal oxygenase (ROX), dimer domain"/>
    <property type="match status" value="1"/>
</dbReference>
<evidence type="ECO:0000256" key="2">
    <source>
        <dbReference type="ARBA" id="ARBA00010309"/>
    </source>
</evidence>
<evidence type="ECO:0000256" key="5">
    <source>
        <dbReference type="ARBA" id="ARBA00022853"/>
    </source>
</evidence>
<gene>
    <name evidence="15" type="ORF">LSH36_463g01029</name>
</gene>
<dbReference type="FunFam" id="2.60.120.650:FF:000013">
    <property type="entry name" value="Ribosomal oxygenase 1"/>
    <property type="match status" value="1"/>
</dbReference>
<evidence type="ECO:0000259" key="14">
    <source>
        <dbReference type="PROSITE" id="PS51184"/>
    </source>
</evidence>
<dbReference type="Gene3D" id="2.60.120.650">
    <property type="entry name" value="Cupin"/>
    <property type="match status" value="1"/>
</dbReference>
<evidence type="ECO:0000256" key="1">
    <source>
        <dbReference type="ARBA" id="ARBA00004123"/>
    </source>
</evidence>
<dbReference type="EC" id="1.14.11.-" evidence="12"/>
<evidence type="ECO:0000256" key="6">
    <source>
        <dbReference type="ARBA" id="ARBA00022964"/>
    </source>
</evidence>
<reference evidence="15" key="1">
    <citation type="journal article" date="2023" name="Mol. Biol. Evol.">
        <title>Third-Generation Sequencing Reveals the Adaptive Role of the Epigenome in Three Deep-Sea Polychaetes.</title>
        <authorList>
            <person name="Perez M."/>
            <person name="Aroh O."/>
            <person name="Sun Y."/>
            <person name="Lan Y."/>
            <person name="Juniper S.K."/>
            <person name="Young C.R."/>
            <person name="Angers B."/>
            <person name="Qian P.Y."/>
        </authorList>
    </citation>
    <scope>NUCLEOTIDE SEQUENCE</scope>
    <source>
        <strain evidence="15">P08H-3</strain>
    </source>
</reference>
<dbReference type="InterPro" id="IPR003347">
    <property type="entry name" value="JmjC_dom"/>
</dbReference>
<comment type="subcellular location">
    <subcellularLocation>
        <location evidence="1 12">Nucleus</location>
    </subcellularLocation>
</comment>
<dbReference type="Pfam" id="PF21233">
    <property type="entry name" value="WHD_RIOX1"/>
    <property type="match status" value="1"/>
</dbReference>
<dbReference type="FunFam" id="3.90.930.40:FF:000001">
    <property type="entry name" value="ribosomal oxygenase 1 isoform X1"/>
    <property type="match status" value="1"/>
</dbReference>
<comment type="cofactor">
    <cofactor evidence="12">
        <name>Fe(2+)</name>
        <dbReference type="ChEBI" id="CHEBI:29033"/>
    </cofactor>
    <text evidence="12">Binds 1 Fe(2+) ion per subunit.</text>
</comment>
<feature type="compositionally biased region" description="Polar residues" evidence="13">
    <location>
        <begin position="47"/>
        <end position="59"/>
    </location>
</feature>
<protein>
    <recommendedName>
        <fullName evidence="12">Bifunctional lysine-specific demethylase and histidyl-hydroxylase</fullName>
        <ecNumber evidence="12">1.14.11.-</ecNumber>
    </recommendedName>
</protein>
<evidence type="ECO:0000256" key="12">
    <source>
        <dbReference type="RuleBase" id="RU366061"/>
    </source>
</evidence>
<keyword evidence="5" id="KW-0156">Chromatin regulator</keyword>
<evidence type="ECO:0000256" key="3">
    <source>
        <dbReference type="ARBA" id="ARBA00022491"/>
    </source>
</evidence>
<keyword evidence="4 12" id="KW-0479">Metal-binding</keyword>
<dbReference type="EMBL" id="JAODUP010000463">
    <property type="protein sequence ID" value="KAK2149173.1"/>
    <property type="molecule type" value="Genomic_DNA"/>
</dbReference>
<keyword evidence="3" id="KW-0678">Repressor</keyword>
<name>A0AAD9JAI9_9ANNE</name>
<evidence type="ECO:0000256" key="9">
    <source>
        <dbReference type="ARBA" id="ARBA00023015"/>
    </source>
</evidence>
<dbReference type="InterPro" id="IPR049043">
    <property type="entry name" value="WHD_RIOX1"/>
</dbReference>
<comment type="caution">
    <text evidence="15">The sequence shown here is derived from an EMBL/GenBank/DDBJ whole genome shotgun (WGS) entry which is preliminary data.</text>
</comment>
<dbReference type="Gene3D" id="3.90.930.40">
    <property type="match status" value="1"/>
</dbReference>
<dbReference type="Proteomes" id="UP001208570">
    <property type="component" value="Unassembled WGS sequence"/>
</dbReference>
<dbReference type="PROSITE" id="PS51184">
    <property type="entry name" value="JMJC"/>
    <property type="match status" value="1"/>
</dbReference>
<evidence type="ECO:0000313" key="16">
    <source>
        <dbReference type="Proteomes" id="UP001208570"/>
    </source>
</evidence>
<dbReference type="Pfam" id="PF08007">
    <property type="entry name" value="JmjC_2"/>
    <property type="match status" value="1"/>
</dbReference>
<dbReference type="SUPFAM" id="SSF51197">
    <property type="entry name" value="Clavaminate synthase-like"/>
    <property type="match status" value="1"/>
</dbReference>
<dbReference type="PANTHER" id="PTHR13096">
    <property type="entry name" value="MINA53 MYC INDUCED NUCLEAR ANTIGEN"/>
    <property type="match status" value="1"/>
</dbReference>
<dbReference type="GO" id="GO:0005730">
    <property type="term" value="C:nucleolus"/>
    <property type="evidence" value="ECO:0007669"/>
    <property type="project" value="TreeGrafter"/>
</dbReference>
<organism evidence="15 16">
    <name type="scientific">Paralvinella palmiformis</name>
    <dbReference type="NCBI Taxonomy" id="53620"/>
    <lineage>
        <taxon>Eukaryota</taxon>
        <taxon>Metazoa</taxon>
        <taxon>Spiralia</taxon>
        <taxon>Lophotrochozoa</taxon>
        <taxon>Annelida</taxon>
        <taxon>Polychaeta</taxon>
        <taxon>Sedentaria</taxon>
        <taxon>Canalipalpata</taxon>
        <taxon>Terebellida</taxon>
        <taxon>Terebelliformia</taxon>
        <taxon>Alvinellidae</taxon>
        <taxon>Paralvinella</taxon>
    </lineage>
</organism>
<dbReference type="GO" id="GO:0051864">
    <property type="term" value="F:histone H3K36 demethylase activity"/>
    <property type="evidence" value="ECO:0007669"/>
    <property type="project" value="TreeGrafter"/>
</dbReference>
<feature type="compositionally biased region" description="Basic residues" evidence="13">
    <location>
        <begin position="787"/>
        <end position="796"/>
    </location>
</feature>
<comment type="function">
    <text evidence="12">Oxygenase that can act as both a histone lysine demethylase and a ribosomal histidine hydroxylase.</text>
</comment>
<evidence type="ECO:0000256" key="8">
    <source>
        <dbReference type="ARBA" id="ARBA00023004"/>
    </source>
</evidence>
<feature type="compositionally biased region" description="Low complexity" evidence="13">
    <location>
        <begin position="243"/>
        <end position="254"/>
    </location>
</feature>
<evidence type="ECO:0000256" key="7">
    <source>
        <dbReference type="ARBA" id="ARBA00023002"/>
    </source>
</evidence>
<accession>A0AAD9JAI9</accession>
<evidence type="ECO:0000256" key="13">
    <source>
        <dbReference type="SAM" id="MobiDB-lite"/>
    </source>
</evidence>
<feature type="region of interest" description="Disordered" evidence="13">
    <location>
        <begin position="19"/>
        <end position="69"/>
    </location>
</feature>
<feature type="region of interest" description="Disordered" evidence="13">
    <location>
        <begin position="186"/>
        <end position="256"/>
    </location>
</feature>
<sequence>MSLRSRKGISAFAVLKARKASSLSNMASEVTPKPSLGKKSKSLTSGNTLTINSSSSSGGVNDKKKPSQLKRIKKLMKSATKKRPSFLPDHALNSPLISSCKVELRSLRPTENNTSNGYPVPIRATPDTFKRPPIPDWDPDDSFNAINGGRKSGISITTPPLPPKTNRARLVVRPMLNTNFVKSAKKRGSVAIDDDSGTPELPPRVSRSVKKTPLPPGVASPPIADNDLVPPRPAKRRRTSQGSAPSSPNKSASKVTEAISVISPVGAREHTEPIPSHPQDHHPFQTYMFDSKEEARRLFECLIHPVVTEKFFAELWEKKPLLVKRHQPTYNEGWFSTAELDRILHEEHLKFTENLDVVTYENSKRETHNPEGRAHAAVVWDYYQNGCSVRLLNPQTYSKNVWKLLSILQEYFGCCVGANVYLTPPGTQGFAPHWDDIEVFILQLEGKKHWKLYSPRSENEVLPRYSSGKLSHFCKTFVSCSTANLAPDEIGEPILDVILEAGDLLYFPRGTIHQGCTLDDDHSLHITVSCYQKNTWGDVMETLVPQALKIAIEEDVEFRKALPRDYLNYMGVAFSDKDCPERQSFLRRIEQLMHQLITYAPVDAACDQMGKKFIYDSLPPMLTEAEKFCSIHSQGERWDASQKRVVRSVELELDTNIKLIRRNCTRLVTEDDKVYIYHNLENARVYHDNEIQNLEITPEIAPAMEYLLHAYPEYVSIDSLPLDNIQDKISSLFFNLIILDEFGFQMHLISALYDKGLIITQEPLQPTSDTESEVELPRQSSNTCKLVTRKNSKREK</sequence>
<keyword evidence="6 12" id="KW-0223">Dioxygenase</keyword>
<keyword evidence="9 12" id="KW-0805">Transcription regulation</keyword>
<evidence type="ECO:0000313" key="15">
    <source>
        <dbReference type="EMBL" id="KAK2149173.1"/>
    </source>
</evidence>
<dbReference type="GO" id="GO:0005506">
    <property type="term" value="F:iron ion binding"/>
    <property type="evidence" value="ECO:0007669"/>
    <property type="project" value="UniProtKB-UniRule"/>
</dbReference>
<keyword evidence="7 12" id="KW-0560">Oxidoreductase</keyword>
<dbReference type="PANTHER" id="PTHR13096:SF8">
    <property type="entry name" value="RIBOSOMAL OXYGENASE 1"/>
    <property type="match status" value="1"/>
</dbReference>
<feature type="region of interest" description="Disordered" evidence="13">
    <location>
        <begin position="767"/>
        <end position="796"/>
    </location>
</feature>
<evidence type="ECO:0000256" key="11">
    <source>
        <dbReference type="ARBA" id="ARBA00023242"/>
    </source>
</evidence>
<evidence type="ECO:0000256" key="4">
    <source>
        <dbReference type="ARBA" id="ARBA00022723"/>
    </source>
</evidence>
<dbReference type="GO" id="GO:0032453">
    <property type="term" value="F:histone H3K4 demethylase activity"/>
    <property type="evidence" value="ECO:0007669"/>
    <property type="project" value="TreeGrafter"/>
</dbReference>
<comment type="similarity">
    <text evidence="2">Belongs to the ROX family. NO66 subfamily.</text>
</comment>
<evidence type="ECO:0000256" key="10">
    <source>
        <dbReference type="ARBA" id="ARBA00023163"/>
    </source>
</evidence>
<dbReference type="FunFam" id="1.10.10.1500:FF:000001">
    <property type="entry name" value="ribosomal oxygenase 1 isoform X1"/>
    <property type="match status" value="1"/>
</dbReference>
<feature type="domain" description="JmjC" evidence="14">
    <location>
        <begin position="387"/>
        <end position="547"/>
    </location>
</feature>
<keyword evidence="11 12" id="KW-0539">Nucleus</keyword>